<dbReference type="Proteomes" id="UP000838756">
    <property type="component" value="Unassembled WGS sequence"/>
</dbReference>
<sequence length="102" mass="11747">MKKFVQQGRERTSGHGPAPRLKDYRTTGGTLGRSVARSPPRRRRAPRGRLRYKSKDNNTSGRTRQFRIQRLQVRWERRASARRAPFAPAPAHTRSRVAADRG</sequence>
<proteinExistence type="predicted"/>
<reference evidence="2" key="1">
    <citation type="submission" date="2022-03" db="EMBL/GenBank/DDBJ databases">
        <authorList>
            <person name="Lindestad O."/>
        </authorList>
    </citation>
    <scope>NUCLEOTIDE SEQUENCE</scope>
</reference>
<feature type="region of interest" description="Disordered" evidence="1">
    <location>
        <begin position="1"/>
        <end position="102"/>
    </location>
</feature>
<keyword evidence="3" id="KW-1185">Reference proteome</keyword>
<comment type="caution">
    <text evidence="2">The sequence shown here is derived from an EMBL/GenBank/DDBJ whole genome shotgun (WGS) entry which is preliminary data.</text>
</comment>
<accession>A0A8S4S3X2</accession>
<protein>
    <submittedName>
        <fullName evidence="2">Jg3855 protein</fullName>
    </submittedName>
</protein>
<evidence type="ECO:0000313" key="2">
    <source>
        <dbReference type="EMBL" id="CAH2244626.1"/>
    </source>
</evidence>
<organism evidence="2 3">
    <name type="scientific">Pararge aegeria aegeria</name>
    <dbReference type="NCBI Taxonomy" id="348720"/>
    <lineage>
        <taxon>Eukaryota</taxon>
        <taxon>Metazoa</taxon>
        <taxon>Ecdysozoa</taxon>
        <taxon>Arthropoda</taxon>
        <taxon>Hexapoda</taxon>
        <taxon>Insecta</taxon>
        <taxon>Pterygota</taxon>
        <taxon>Neoptera</taxon>
        <taxon>Endopterygota</taxon>
        <taxon>Lepidoptera</taxon>
        <taxon>Glossata</taxon>
        <taxon>Ditrysia</taxon>
        <taxon>Papilionoidea</taxon>
        <taxon>Nymphalidae</taxon>
        <taxon>Satyrinae</taxon>
        <taxon>Satyrini</taxon>
        <taxon>Parargina</taxon>
        <taxon>Pararge</taxon>
    </lineage>
</organism>
<feature type="compositionally biased region" description="Basic residues" evidence="1">
    <location>
        <begin position="39"/>
        <end position="52"/>
    </location>
</feature>
<evidence type="ECO:0000256" key="1">
    <source>
        <dbReference type="SAM" id="MobiDB-lite"/>
    </source>
</evidence>
<evidence type="ECO:0000313" key="3">
    <source>
        <dbReference type="Proteomes" id="UP000838756"/>
    </source>
</evidence>
<dbReference type="AlphaFoldDB" id="A0A8S4S3X2"/>
<feature type="compositionally biased region" description="Low complexity" evidence="1">
    <location>
        <begin position="82"/>
        <end position="91"/>
    </location>
</feature>
<dbReference type="EMBL" id="CAKXAJ010025837">
    <property type="protein sequence ID" value="CAH2244626.1"/>
    <property type="molecule type" value="Genomic_DNA"/>
</dbReference>
<name>A0A8S4S3X2_9NEOP</name>
<gene>
    <name evidence="2" type="primary">jg3855</name>
    <name evidence="2" type="ORF">PAEG_LOCUS20551</name>
</gene>